<dbReference type="Pfam" id="PF13602">
    <property type="entry name" value="ADH_zinc_N_2"/>
    <property type="match status" value="1"/>
</dbReference>
<feature type="domain" description="Enoyl reductase (ER)" evidence="2">
    <location>
        <begin position="14"/>
        <end position="306"/>
    </location>
</feature>
<comment type="caution">
    <text evidence="3">The sequence shown here is derived from an EMBL/GenBank/DDBJ whole genome shotgun (WGS) entry which is preliminary data.</text>
</comment>
<dbReference type="Proteomes" id="UP000051160">
    <property type="component" value="Unassembled WGS sequence"/>
</dbReference>
<dbReference type="Gene3D" id="3.90.180.10">
    <property type="entry name" value="Medium-chain alcohol dehydrogenases, catalytic domain"/>
    <property type="match status" value="1"/>
</dbReference>
<dbReference type="EMBL" id="AZEE01000029">
    <property type="protein sequence ID" value="KRK97680.1"/>
    <property type="molecule type" value="Genomic_DNA"/>
</dbReference>
<dbReference type="PATRIC" id="fig|1423776.4.peg.1743"/>
<dbReference type="GO" id="GO:0016491">
    <property type="term" value="F:oxidoreductase activity"/>
    <property type="evidence" value="ECO:0007669"/>
    <property type="project" value="UniProtKB-KW"/>
</dbReference>
<evidence type="ECO:0000313" key="3">
    <source>
        <dbReference type="EMBL" id="KRK97680.1"/>
    </source>
</evidence>
<protein>
    <submittedName>
        <fullName evidence="3">NADPH quinone reductase related Zn-dependent oxidoreductase</fullName>
    </submittedName>
</protein>
<dbReference type="SUPFAM" id="SSF51735">
    <property type="entry name" value="NAD(P)-binding Rossmann-fold domains"/>
    <property type="match status" value="1"/>
</dbReference>
<dbReference type="GO" id="GO:0008270">
    <property type="term" value="F:zinc ion binding"/>
    <property type="evidence" value="ECO:0007669"/>
    <property type="project" value="InterPro"/>
</dbReference>
<dbReference type="SMART" id="SM00829">
    <property type="entry name" value="PKS_ER"/>
    <property type="match status" value="1"/>
</dbReference>
<dbReference type="InterPro" id="IPR036291">
    <property type="entry name" value="NAD(P)-bd_dom_sf"/>
</dbReference>
<gene>
    <name evidence="3" type="ORF">FD04_GL001718</name>
</gene>
<evidence type="ECO:0000259" key="2">
    <source>
        <dbReference type="SMART" id="SM00829"/>
    </source>
</evidence>
<name>A0A0R1LQ68_9LACO</name>
<dbReference type="InterPro" id="IPR002364">
    <property type="entry name" value="Quin_OxRdtase/zeta-crystal_CS"/>
</dbReference>
<keyword evidence="1" id="KW-0560">Oxidoreductase</keyword>
<evidence type="ECO:0000256" key="1">
    <source>
        <dbReference type="ARBA" id="ARBA00023002"/>
    </source>
</evidence>
<dbReference type="PROSITE" id="PS01162">
    <property type="entry name" value="QOR_ZETA_CRYSTAL"/>
    <property type="match status" value="1"/>
</dbReference>
<dbReference type="InterPro" id="IPR011032">
    <property type="entry name" value="GroES-like_sf"/>
</dbReference>
<reference evidence="3 4" key="1">
    <citation type="journal article" date="2015" name="Genome Announc.">
        <title>Expanding the biotechnology potential of lactobacilli through comparative genomics of 213 strains and associated genera.</title>
        <authorList>
            <person name="Sun Z."/>
            <person name="Harris H.M."/>
            <person name="McCann A."/>
            <person name="Guo C."/>
            <person name="Argimon S."/>
            <person name="Zhang W."/>
            <person name="Yang X."/>
            <person name="Jeffery I.B."/>
            <person name="Cooney J.C."/>
            <person name="Kagawa T.F."/>
            <person name="Liu W."/>
            <person name="Song Y."/>
            <person name="Salvetti E."/>
            <person name="Wrobel A."/>
            <person name="Rasinkangas P."/>
            <person name="Parkhill J."/>
            <person name="Rea M.C."/>
            <person name="O'Sullivan O."/>
            <person name="Ritari J."/>
            <person name="Douillard F.P."/>
            <person name="Paul Ross R."/>
            <person name="Yang R."/>
            <person name="Briner A.E."/>
            <person name="Felis G.E."/>
            <person name="de Vos W.M."/>
            <person name="Barrangou R."/>
            <person name="Klaenhammer T.R."/>
            <person name="Caufield P.W."/>
            <person name="Cui Y."/>
            <person name="Zhang H."/>
            <person name="O'Toole P.W."/>
        </authorList>
    </citation>
    <scope>NUCLEOTIDE SEQUENCE [LARGE SCALE GENOMIC DNA]</scope>
    <source>
        <strain evidence="3 4">DSM 19909</strain>
    </source>
</reference>
<dbReference type="CDD" id="cd05289">
    <property type="entry name" value="MDR_like_2"/>
    <property type="match status" value="1"/>
</dbReference>
<sequence>MAVDMKAIVIDRYGSVQELHEMTLPVPEIKADEVLVKVAATSVNPIDWRTRTGQMRRDGQQFPLVLGWDVAGVISAVGAAVRHFQVGDAVFARSDHAGADAQYVAIKADKLAMKPGNLSFVQAAAVPLAGMTAFQVIIDQLQVVPGDRVLIQAGAGGVGLFAIQIAKAQGAYVITTASEANREMLLRLGADEVIDYHQTQITAAVHDLDAVFDTTNEIEDGLAVLKPTGMLVSIAGRPTVAQQTGQPSATHWWLHPSGKTLTQLGQLIAVHQVQVVIDSQYPFTTAGVRAAHERSESHHAHGKIVIVVDEKLAEQA</sequence>
<proteinExistence type="predicted"/>
<keyword evidence="4" id="KW-1185">Reference proteome</keyword>
<dbReference type="STRING" id="1423776.FD04_GL001718"/>
<organism evidence="3 4">
    <name type="scientific">Secundilactobacillus odoratitofui DSM 19909 = JCM 15043</name>
    <dbReference type="NCBI Taxonomy" id="1423776"/>
    <lineage>
        <taxon>Bacteria</taxon>
        <taxon>Bacillati</taxon>
        <taxon>Bacillota</taxon>
        <taxon>Bacilli</taxon>
        <taxon>Lactobacillales</taxon>
        <taxon>Lactobacillaceae</taxon>
        <taxon>Secundilactobacillus</taxon>
    </lineage>
</organism>
<dbReference type="Gene3D" id="3.40.50.720">
    <property type="entry name" value="NAD(P)-binding Rossmann-like Domain"/>
    <property type="match status" value="1"/>
</dbReference>
<dbReference type="AlphaFoldDB" id="A0A0R1LQ68"/>
<dbReference type="InterPro" id="IPR050700">
    <property type="entry name" value="YIM1/Zinc_Alcohol_DH_Fams"/>
</dbReference>
<dbReference type="InterPro" id="IPR020843">
    <property type="entry name" value="ER"/>
</dbReference>
<dbReference type="PANTHER" id="PTHR11695:SF294">
    <property type="entry name" value="RETICULON-4-INTERACTING PROTEIN 1, MITOCHONDRIAL"/>
    <property type="match status" value="1"/>
</dbReference>
<dbReference type="Pfam" id="PF08240">
    <property type="entry name" value="ADH_N"/>
    <property type="match status" value="1"/>
</dbReference>
<dbReference type="InterPro" id="IPR013154">
    <property type="entry name" value="ADH-like_N"/>
</dbReference>
<dbReference type="SUPFAM" id="SSF50129">
    <property type="entry name" value="GroES-like"/>
    <property type="match status" value="1"/>
</dbReference>
<evidence type="ECO:0000313" key="4">
    <source>
        <dbReference type="Proteomes" id="UP000051160"/>
    </source>
</evidence>
<dbReference type="PANTHER" id="PTHR11695">
    <property type="entry name" value="ALCOHOL DEHYDROGENASE RELATED"/>
    <property type="match status" value="1"/>
</dbReference>
<accession>A0A0R1LQ68</accession>